<keyword evidence="1" id="KW-0472">Membrane</keyword>
<evidence type="ECO:0000313" key="3">
    <source>
        <dbReference type="Proteomes" id="UP000316270"/>
    </source>
</evidence>
<reference evidence="2 3" key="1">
    <citation type="submission" date="2019-07" db="EMBL/GenBank/DDBJ databases">
        <title>Finished genome of Venturia effusa.</title>
        <authorList>
            <person name="Young C.A."/>
            <person name="Cox M.P."/>
            <person name="Ganley A.R.D."/>
            <person name="David W.J."/>
        </authorList>
    </citation>
    <scope>NUCLEOTIDE SEQUENCE [LARGE SCALE GENOMIC DNA]</scope>
    <source>
        <strain evidence="3">albino</strain>
    </source>
</reference>
<feature type="transmembrane region" description="Helical" evidence="1">
    <location>
        <begin position="12"/>
        <end position="37"/>
    </location>
</feature>
<keyword evidence="1" id="KW-1133">Transmembrane helix</keyword>
<dbReference type="AlphaFoldDB" id="A0A517LR63"/>
<accession>A0A517LR63</accession>
<dbReference type="Proteomes" id="UP000316270">
    <property type="component" value="Chromosome 19"/>
</dbReference>
<evidence type="ECO:0000256" key="1">
    <source>
        <dbReference type="SAM" id="Phobius"/>
    </source>
</evidence>
<keyword evidence="3" id="KW-1185">Reference proteome</keyword>
<dbReference type="EMBL" id="CP042203">
    <property type="protein sequence ID" value="QDS78096.1"/>
    <property type="molecule type" value="Genomic_DNA"/>
</dbReference>
<keyword evidence="1" id="KW-0812">Transmembrane</keyword>
<sequence length="86" mass="8725">MKARPGFFTDTFVLVVAGASQSVAVLVASSVTLIIGVGPSRGSAGALLGGDEDGDEVAPVAPRIRVMDKSMGKLILAMRVLASLIV</sequence>
<organism evidence="2 3">
    <name type="scientific">Venturia effusa</name>
    <dbReference type="NCBI Taxonomy" id="50376"/>
    <lineage>
        <taxon>Eukaryota</taxon>
        <taxon>Fungi</taxon>
        <taxon>Dikarya</taxon>
        <taxon>Ascomycota</taxon>
        <taxon>Pezizomycotina</taxon>
        <taxon>Dothideomycetes</taxon>
        <taxon>Pleosporomycetidae</taxon>
        <taxon>Venturiales</taxon>
        <taxon>Venturiaceae</taxon>
        <taxon>Venturia</taxon>
    </lineage>
</organism>
<name>A0A517LR63_9PEZI</name>
<protein>
    <submittedName>
        <fullName evidence="2">Uncharacterized protein</fullName>
    </submittedName>
</protein>
<gene>
    <name evidence="2" type="ORF">FKW77_003954</name>
</gene>
<proteinExistence type="predicted"/>
<evidence type="ECO:0000313" key="2">
    <source>
        <dbReference type="EMBL" id="QDS78096.1"/>
    </source>
</evidence>